<name>A0A1G7PYE8_9SPHN</name>
<protein>
    <submittedName>
        <fullName evidence="1">Uncharacterized protein</fullName>
    </submittedName>
</protein>
<sequence>MIPSFSYSSLTERAARCTSRWVGPQKHEHRSKFGSNSAVALTEAPSFRAFEDLAERTFVLSRTTGYAS</sequence>
<reference evidence="1 2" key="1">
    <citation type="submission" date="2016-10" db="EMBL/GenBank/DDBJ databases">
        <authorList>
            <person name="Varghese N."/>
            <person name="Submissions S."/>
        </authorList>
    </citation>
    <scope>NUCLEOTIDE SEQUENCE [LARGE SCALE GENOMIC DNA]</scope>
    <source>
        <strain evidence="1 2">S7-754</strain>
    </source>
</reference>
<gene>
    <name evidence="1" type="ORF">SAMN05216557_107135</name>
</gene>
<organism evidence="1 2">
    <name type="scientific">Sphingomonas carotinifaciens</name>
    <dbReference type="NCBI Taxonomy" id="1166323"/>
    <lineage>
        <taxon>Bacteria</taxon>
        <taxon>Pseudomonadati</taxon>
        <taxon>Pseudomonadota</taxon>
        <taxon>Alphaproteobacteria</taxon>
        <taxon>Sphingomonadales</taxon>
        <taxon>Sphingomonadaceae</taxon>
        <taxon>Sphingomonas</taxon>
    </lineage>
</organism>
<dbReference type="AlphaFoldDB" id="A0A1G7PYE8"/>
<keyword evidence="2" id="KW-1185">Reference proteome</keyword>
<evidence type="ECO:0000313" key="1">
    <source>
        <dbReference type="EMBL" id="SDF91285.1"/>
    </source>
</evidence>
<dbReference type="Proteomes" id="UP000323502">
    <property type="component" value="Unassembled WGS sequence"/>
</dbReference>
<accession>A0A1G7PYE8</accession>
<dbReference type="EMBL" id="FNBI01000007">
    <property type="protein sequence ID" value="SDF91285.1"/>
    <property type="molecule type" value="Genomic_DNA"/>
</dbReference>
<proteinExistence type="predicted"/>
<evidence type="ECO:0000313" key="2">
    <source>
        <dbReference type="Proteomes" id="UP000323502"/>
    </source>
</evidence>